<proteinExistence type="predicted"/>
<sequence length="117" mass="13078">MSQSSIVFISCLVGNLLKVDVSMATIGRQGKAKVCVDLDVTKHRLDRVWISNEDKGCWQMINDEEILEYCNHCLKMGHSNADCLIKNPKEINPNLQGPKHIEMAQSSSHAIAFVQPL</sequence>
<accession>A0ABD2XVM0</accession>
<organism evidence="1 2">
    <name type="scientific">Cinchona calisaya</name>
    <dbReference type="NCBI Taxonomy" id="153742"/>
    <lineage>
        <taxon>Eukaryota</taxon>
        <taxon>Viridiplantae</taxon>
        <taxon>Streptophyta</taxon>
        <taxon>Embryophyta</taxon>
        <taxon>Tracheophyta</taxon>
        <taxon>Spermatophyta</taxon>
        <taxon>Magnoliopsida</taxon>
        <taxon>eudicotyledons</taxon>
        <taxon>Gunneridae</taxon>
        <taxon>Pentapetalae</taxon>
        <taxon>asterids</taxon>
        <taxon>lamiids</taxon>
        <taxon>Gentianales</taxon>
        <taxon>Rubiaceae</taxon>
        <taxon>Cinchonoideae</taxon>
        <taxon>Cinchoneae</taxon>
        <taxon>Cinchona</taxon>
    </lineage>
</organism>
<dbReference type="AlphaFoldDB" id="A0ABD2XVM0"/>
<protein>
    <submittedName>
        <fullName evidence="1">Uncharacterized protein</fullName>
    </submittedName>
</protein>
<dbReference type="PANTHER" id="PTHR31286:SF180">
    <property type="entry name" value="OS10G0362600 PROTEIN"/>
    <property type="match status" value="1"/>
</dbReference>
<dbReference type="InterPro" id="IPR040256">
    <property type="entry name" value="At4g02000-like"/>
</dbReference>
<dbReference type="Proteomes" id="UP001630127">
    <property type="component" value="Unassembled WGS sequence"/>
</dbReference>
<gene>
    <name evidence="1" type="ORF">ACH5RR_041026</name>
</gene>
<dbReference type="PANTHER" id="PTHR31286">
    <property type="entry name" value="GLYCINE-RICH CELL WALL STRUCTURAL PROTEIN 1.8-LIKE"/>
    <property type="match status" value="1"/>
</dbReference>
<reference evidence="1 2" key="1">
    <citation type="submission" date="2024-11" db="EMBL/GenBank/DDBJ databases">
        <title>A near-complete genome assembly of Cinchona calisaya.</title>
        <authorList>
            <person name="Lian D.C."/>
            <person name="Zhao X.W."/>
            <person name="Wei L."/>
        </authorList>
    </citation>
    <scope>NUCLEOTIDE SEQUENCE [LARGE SCALE GENOMIC DNA]</scope>
    <source>
        <tissue evidence="1">Nenye</tissue>
    </source>
</reference>
<evidence type="ECO:0000313" key="2">
    <source>
        <dbReference type="Proteomes" id="UP001630127"/>
    </source>
</evidence>
<comment type="caution">
    <text evidence="1">The sequence shown here is derived from an EMBL/GenBank/DDBJ whole genome shotgun (WGS) entry which is preliminary data.</text>
</comment>
<name>A0ABD2XVM0_9GENT</name>
<keyword evidence="2" id="KW-1185">Reference proteome</keyword>
<dbReference type="EMBL" id="JBJUIK010000017">
    <property type="protein sequence ID" value="KAL3498294.1"/>
    <property type="molecule type" value="Genomic_DNA"/>
</dbReference>
<evidence type="ECO:0000313" key="1">
    <source>
        <dbReference type="EMBL" id="KAL3498294.1"/>
    </source>
</evidence>